<feature type="region of interest" description="Disordered" evidence="2">
    <location>
        <begin position="247"/>
        <end position="301"/>
    </location>
</feature>
<dbReference type="RefSeq" id="XP_067692466.1">
    <property type="nucleotide sequence ID" value="XM_067836924.1"/>
</dbReference>
<keyword evidence="1" id="KW-0175">Coiled coil</keyword>
<proteinExistence type="predicted"/>
<feature type="compositionally biased region" description="Low complexity" evidence="2">
    <location>
        <begin position="262"/>
        <end position="284"/>
    </location>
</feature>
<gene>
    <name evidence="3" type="ORF">CUR178_05231</name>
</gene>
<feature type="compositionally biased region" description="Low complexity" evidence="2">
    <location>
        <begin position="437"/>
        <end position="464"/>
    </location>
</feature>
<dbReference type="AlphaFoldDB" id="A0A836GLV4"/>
<dbReference type="GeneID" id="94172434"/>
<dbReference type="Proteomes" id="UP000674179">
    <property type="component" value="Chromosome 25"/>
</dbReference>
<sequence>MWSMISQDFSDIAEAFKSESAGFMDYLEHIASSVVGRGDVYAGDEALGKMVVNMPLSNTLLRRLQDAEATYALPIQPEEKAAFEAWAKASPLSSANAPRRQQHMAAGNPPSKPEGGSPAGVQGQLPPLGTTPNRRSAEYSDEPISETRQRLLDYNEVVLQRYVSLVGGALSPRSSVSATPEGRRWQAGSSFAATCGGSEGRSPTAAAAPGEQPQVSSPSPDKTAAHGRISEDEFFDHYFFRLTQLRESESRRRREAPPKLDSATTSASTSPASPAATATTSSSPQLRTSPTGGRDRQSTDDDDFAAVPLFAKRVMSAASGLVTGIDNALNSVVAGEVSRCSGVMGEAPSEFNEDSANVEPKDLAHYRGTRQQVADLESRVRELQEALRQERRRVKQLTRALQEQGVEVPAELRTPAPSSTAAVSAKKAEVNLATVLTPARDTTPAPATPADTAAATSSTSGGASNRLLMANTAAPRLNQQKPSRASSTAPSTSGDMISAATEEDTWVCLSPGFE</sequence>
<evidence type="ECO:0000256" key="2">
    <source>
        <dbReference type="SAM" id="MobiDB-lite"/>
    </source>
</evidence>
<dbReference type="KEGG" id="lenr:94172434"/>
<evidence type="ECO:0000313" key="3">
    <source>
        <dbReference type="EMBL" id="KAG5477526.1"/>
    </source>
</evidence>
<feature type="region of interest" description="Disordered" evidence="2">
    <location>
        <begin position="92"/>
        <end position="144"/>
    </location>
</feature>
<feature type="region of interest" description="Disordered" evidence="2">
    <location>
        <begin position="435"/>
        <end position="514"/>
    </location>
</feature>
<accession>A0A836GLV4</accession>
<feature type="coiled-coil region" evidence="1">
    <location>
        <begin position="366"/>
        <end position="407"/>
    </location>
</feature>
<feature type="region of interest" description="Disordered" evidence="2">
    <location>
        <begin position="171"/>
        <end position="225"/>
    </location>
</feature>
<dbReference type="EMBL" id="JAFHKP010000025">
    <property type="protein sequence ID" value="KAG5477526.1"/>
    <property type="molecule type" value="Genomic_DNA"/>
</dbReference>
<name>A0A836GLV4_LEIEN</name>
<evidence type="ECO:0000256" key="1">
    <source>
        <dbReference type="SAM" id="Coils"/>
    </source>
</evidence>
<protein>
    <submittedName>
        <fullName evidence="3">Uncharacterized protein</fullName>
    </submittedName>
</protein>
<keyword evidence="4" id="KW-1185">Reference proteome</keyword>
<feature type="compositionally biased region" description="Basic and acidic residues" evidence="2">
    <location>
        <begin position="247"/>
        <end position="258"/>
    </location>
</feature>
<dbReference type="OrthoDB" id="273666at2759"/>
<organism evidence="3 4">
    <name type="scientific">Leishmania enriettii</name>
    <dbReference type="NCBI Taxonomy" id="5663"/>
    <lineage>
        <taxon>Eukaryota</taxon>
        <taxon>Discoba</taxon>
        <taxon>Euglenozoa</taxon>
        <taxon>Kinetoplastea</taxon>
        <taxon>Metakinetoplastina</taxon>
        <taxon>Trypanosomatida</taxon>
        <taxon>Trypanosomatidae</taxon>
        <taxon>Leishmaniinae</taxon>
        <taxon>Leishmania</taxon>
    </lineage>
</organism>
<comment type="caution">
    <text evidence="3">The sequence shown here is derived from an EMBL/GenBank/DDBJ whole genome shotgun (WGS) entry which is preliminary data.</text>
</comment>
<reference evidence="3 4" key="1">
    <citation type="submission" date="2021-02" db="EMBL/GenBank/DDBJ databases">
        <title>Leishmania (Mundinia) enrietti genome sequencing and assembly.</title>
        <authorList>
            <person name="Almutairi H."/>
            <person name="Gatherer D."/>
        </authorList>
    </citation>
    <scope>NUCLEOTIDE SEQUENCE [LARGE SCALE GENOMIC DNA]</scope>
    <source>
        <strain evidence="3">CUR178</strain>
    </source>
</reference>
<feature type="compositionally biased region" description="Low complexity" evidence="2">
    <location>
        <begin position="482"/>
        <end position="493"/>
    </location>
</feature>
<evidence type="ECO:0000313" key="4">
    <source>
        <dbReference type="Proteomes" id="UP000674179"/>
    </source>
</evidence>